<dbReference type="EMBL" id="CAJNOC010001199">
    <property type="protein sequence ID" value="CAF0844092.1"/>
    <property type="molecule type" value="Genomic_DNA"/>
</dbReference>
<dbReference type="OrthoDB" id="6778920at2759"/>
<evidence type="ECO:0000313" key="2">
    <source>
        <dbReference type="Proteomes" id="UP000663879"/>
    </source>
</evidence>
<comment type="caution">
    <text evidence="1">The sequence shown here is derived from an EMBL/GenBank/DDBJ whole genome shotgun (WGS) entry which is preliminary data.</text>
</comment>
<protein>
    <submittedName>
        <fullName evidence="1">Uncharacterized protein</fullName>
    </submittedName>
</protein>
<reference evidence="1" key="1">
    <citation type="submission" date="2021-02" db="EMBL/GenBank/DDBJ databases">
        <authorList>
            <person name="Nowell W R."/>
        </authorList>
    </citation>
    <scope>NUCLEOTIDE SEQUENCE</scope>
    <source>
        <strain evidence="1">Ploen Becks lab</strain>
    </source>
</reference>
<sequence length="181" mass="20567">MINRTSSGNNGFGKDCATLKDIVIKEKYKKTVSGKNFLLYDSGESDPNRIIILGTLDNLLLLNSEEVWYANGTFDISPEVFTQVFTINVVINNKNIPLIYALLPNKEEITYSKVIPFVPVRDVIFVFKQLSCTAPAEIKDLFGYFEKNYIGLIKEKEASLRSVPSFPIQTWNVFDRDQKTP</sequence>
<proteinExistence type="predicted"/>
<keyword evidence="2" id="KW-1185">Reference proteome</keyword>
<gene>
    <name evidence="1" type="ORF">OXX778_LOCUS8609</name>
</gene>
<dbReference type="AlphaFoldDB" id="A0A813VE16"/>
<organism evidence="1 2">
    <name type="scientific">Brachionus calyciflorus</name>
    <dbReference type="NCBI Taxonomy" id="104777"/>
    <lineage>
        <taxon>Eukaryota</taxon>
        <taxon>Metazoa</taxon>
        <taxon>Spiralia</taxon>
        <taxon>Gnathifera</taxon>
        <taxon>Rotifera</taxon>
        <taxon>Eurotatoria</taxon>
        <taxon>Monogononta</taxon>
        <taxon>Pseudotrocha</taxon>
        <taxon>Ploima</taxon>
        <taxon>Brachionidae</taxon>
        <taxon>Brachionus</taxon>
    </lineage>
</organism>
<evidence type="ECO:0000313" key="1">
    <source>
        <dbReference type="EMBL" id="CAF0844092.1"/>
    </source>
</evidence>
<accession>A0A813VE16</accession>
<dbReference type="Proteomes" id="UP000663879">
    <property type="component" value="Unassembled WGS sequence"/>
</dbReference>
<name>A0A813VE16_9BILA</name>